<keyword evidence="1" id="KW-0732">Signal</keyword>
<evidence type="ECO:0000256" key="1">
    <source>
        <dbReference type="SAM" id="SignalP"/>
    </source>
</evidence>
<comment type="caution">
    <text evidence="2">The sequence shown here is derived from an EMBL/GenBank/DDBJ whole genome shotgun (WGS) entry which is preliminary data.</text>
</comment>
<evidence type="ECO:0000313" key="3">
    <source>
        <dbReference type="Proteomes" id="UP000607653"/>
    </source>
</evidence>
<feature type="signal peptide" evidence="1">
    <location>
        <begin position="1"/>
        <end position="26"/>
    </location>
</feature>
<protein>
    <recommendedName>
        <fullName evidence="4">Secreted protein</fullName>
    </recommendedName>
</protein>
<sequence>MNPIMGTALDLRLLVFTSCFLLSCSSYDEQGTNNSFTVSAFTYSDIRLKPYDWRYIRGAYCLLFLFSHPSLQSSLCFSSSVVGLYLLGFVQPSFWPLLGCGLNYFCF</sequence>
<accession>A0A822XF43</accession>
<keyword evidence="3" id="KW-1185">Reference proteome</keyword>
<evidence type="ECO:0008006" key="4">
    <source>
        <dbReference type="Google" id="ProtNLM"/>
    </source>
</evidence>
<organism evidence="2 3">
    <name type="scientific">Nelumbo nucifera</name>
    <name type="common">Sacred lotus</name>
    <dbReference type="NCBI Taxonomy" id="4432"/>
    <lineage>
        <taxon>Eukaryota</taxon>
        <taxon>Viridiplantae</taxon>
        <taxon>Streptophyta</taxon>
        <taxon>Embryophyta</taxon>
        <taxon>Tracheophyta</taxon>
        <taxon>Spermatophyta</taxon>
        <taxon>Magnoliopsida</taxon>
        <taxon>Proteales</taxon>
        <taxon>Nelumbonaceae</taxon>
        <taxon>Nelumbo</taxon>
    </lineage>
</organism>
<evidence type="ECO:0000313" key="2">
    <source>
        <dbReference type="EMBL" id="DAD18970.1"/>
    </source>
</evidence>
<reference evidence="2 3" key="1">
    <citation type="journal article" date="2020" name="Mol. Biol. Evol.">
        <title>Distinct Expression and Methylation Patterns for Genes with Different Fates following a Single Whole-Genome Duplication in Flowering Plants.</title>
        <authorList>
            <person name="Shi T."/>
            <person name="Rahmani R.S."/>
            <person name="Gugger P.F."/>
            <person name="Wang M."/>
            <person name="Li H."/>
            <person name="Zhang Y."/>
            <person name="Li Z."/>
            <person name="Wang Q."/>
            <person name="Van de Peer Y."/>
            <person name="Marchal K."/>
            <person name="Chen J."/>
        </authorList>
    </citation>
    <scope>NUCLEOTIDE SEQUENCE [LARGE SCALE GENOMIC DNA]</scope>
    <source>
        <tissue evidence="2">Leaf</tissue>
    </source>
</reference>
<dbReference type="AlphaFoldDB" id="A0A822XF43"/>
<name>A0A822XF43_NELNU</name>
<dbReference type="EMBL" id="DUZY01000001">
    <property type="protein sequence ID" value="DAD18970.1"/>
    <property type="molecule type" value="Genomic_DNA"/>
</dbReference>
<gene>
    <name evidence="2" type="ORF">HUJ06_020433</name>
</gene>
<feature type="chain" id="PRO_5032570948" description="Secreted protein" evidence="1">
    <location>
        <begin position="27"/>
        <end position="107"/>
    </location>
</feature>
<proteinExistence type="predicted"/>
<dbReference type="Proteomes" id="UP000607653">
    <property type="component" value="Unassembled WGS sequence"/>
</dbReference>